<comment type="caution">
    <text evidence="2">The sequence shown here is derived from an EMBL/GenBank/DDBJ whole genome shotgun (WGS) entry which is preliminary data.</text>
</comment>
<dbReference type="GeneID" id="97306759"/>
<proteinExistence type="predicted"/>
<dbReference type="Pfam" id="PF13618">
    <property type="entry name" value="Gluconate_2-dh3"/>
    <property type="match status" value="1"/>
</dbReference>
<organism evidence="2 3">
    <name type="scientific">Paraburkholderia dipogonis</name>
    <dbReference type="NCBI Taxonomy" id="1211383"/>
    <lineage>
        <taxon>Bacteria</taxon>
        <taxon>Pseudomonadati</taxon>
        <taxon>Pseudomonadota</taxon>
        <taxon>Betaproteobacteria</taxon>
        <taxon>Burkholderiales</taxon>
        <taxon>Burkholderiaceae</taxon>
        <taxon>Paraburkholderia</taxon>
    </lineage>
</organism>
<dbReference type="RefSeq" id="WP_134462739.1">
    <property type="nucleotide sequence ID" value="NZ_JBHMFL010000025.1"/>
</dbReference>
<feature type="region of interest" description="Disordered" evidence="1">
    <location>
        <begin position="202"/>
        <end position="221"/>
    </location>
</feature>
<name>A0A4Y8MSZ8_9BURK</name>
<evidence type="ECO:0000256" key="1">
    <source>
        <dbReference type="SAM" id="MobiDB-lite"/>
    </source>
</evidence>
<dbReference type="Proteomes" id="UP000297385">
    <property type="component" value="Unassembled WGS sequence"/>
</dbReference>
<evidence type="ECO:0000313" key="3">
    <source>
        <dbReference type="Proteomes" id="UP000297385"/>
    </source>
</evidence>
<reference evidence="2 3" key="1">
    <citation type="submission" date="2019-03" db="EMBL/GenBank/DDBJ databases">
        <title>Complete Genome Sequence of Paraburkholderia dipogonis ICMP 19430T, a Nitrogen-fixing Symbiont of the South African Invasive Legume Dipogon lignosus in New Zealand.</title>
        <authorList>
            <person name="De Meyer S.E."/>
        </authorList>
    </citation>
    <scope>NUCLEOTIDE SEQUENCE [LARGE SCALE GENOMIC DNA]</scope>
    <source>
        <strain evidence="2 3">ICMP 19430</strain>
    </source>
</reference>
<protein>
    <submittedName>
        <fullName evidence="2">Gluconate 2-dehydrogenase subunit 3 family protein</fullName>
    </submittedName>
</protein>
<sequence>MTDTTRPPRPTRYPGYDVLAKRATPSWDDATREVIAERLATPAEPRFFNAVEWLAARALCAAIVPQADAHPVVALAALLDAKLVKNTGDGYRDARLPPLQDAWRTGLAALDAESRARHELPFASLEKPLQLALLESMQRGELTGDAWLGMPAKLFFAERLLHDICSLYYSHPHAWSEIGFGGPANPRGYVRMYFNRRDPWEAAEAKPGDESQAREENQGAR</sequence>
<evidence type="ECO:0000313" key="2">
    <source>
        <dbReference type="EMBL" id="TFE40532.1"/>
    </source>
</evidence>
<dbReference type="AlphaFoldDB" id="A0A4Y8MSZ8"/>
<dbReference type="EMBL" id="SNVI01000002">
    <property type="protein sequence ID" value="TFE40532.1"/>
    <property type="molecule type" value="Genomic_DNA"/>
</dbReference>
<gene>
    <name evidence="2" type="ORF">E2553_27785</name>
</gene>
<dbReference type="InterPro" id="IPR027056">
    <property type="entry name" value="Gluconate_2DH_su3"/>
</dbReference>
<accession>A0A4Y8MSZ8</accession>